<evidence type="ECO:0000259" key="1">
    <source>
        <dbReference type="Pfam" id="PF01609"/>
    </source>
</evidence>
<dbReference type="InterPro" id="IPR002559">
    <property type="entry name" value="Transposase_11"/>
</dbReference>
<organism evidence="2 3">
    <name type="scientific">Noviherbaspirillum suwonense</name>
    <dbReference type="NCBI Taxonomy" id="1224511"/>
    <lineage>
        <taxon>Bacteria</taxon>
        <taxon>Pseudomonadati</taxon>
        <taxon>Pseudomonadota</taxon>
        <taxon>Betaproteobacteria</taxon>
        <taxon>Burkholderiales</taxon>
        <taxon>Oxalobacteraceae</taxon>
        <taxon>Noviherbaspirillum</taxon>
    </lineage>
</organism>
<gene>
    <name evidence="2" type="ORF">SAMN06295970_10413</name>
</gene>
<feature type="domain" description="Transposase IS4-like" evidence="1">
    <location>
        <begin position="56"/>
        <end position="186"/>
    </location>
</feature>
<keyword evidence="3" id="KW-1185">Reference proteome</keyword>
<accession>A0ABY1Q3N3</accession>
<evidence type="ECO:0000313" key="3">
    <source>
        <dbReference type="Proteomes" id="UP001158049"/>
    </source>
</evidence>
<dbReference type="NCBIfam" id="NF033580">
    <property type="entry name" value="transpos_IS5_3"/>
    <property type="match status" value="1"/>
</dbReference>
<dbReference type="PANTHER" id="PTHR30007">
    <property type="entry name" value="PHP DOMAIN PROTEIN"/>
    <property type="match status" value="1"/>
</dbReference>
<proteinExistence type="predicted"/>
<dbReference type="EMBL" id="FXUL01000004">
    <property type="protein sequence ID" value="SMP54433.1"/>
    <property type="molecule type" value="Genomic_DNA"/>
</dbReference>
<dbReference type="Proteomes" id="UP001158049">
    <property type="component" value="Unassembled WGS sequence"/>
</dbReference>
<evidence type="ECO:0000313" key="2">
    <source>
        <dbReference type="EMBL" id="SMP54433.1"/>
    </source>
</evidence>
<reference evidence="2 3" key="1">
    <citation type="submission" date="2017-05" db="EMBL/GenBank/DDBJ databases">
        <authorList>
            <person name="Varghese N."/>
            <person name="Submissions S."/>
        </authorList>
    </citation>
    <scope>NUCLEOTIDE SEQUENCE [LARGE SCALE GENOMIC DNA]</scope>
    <source>
        <strain evidence="2 3">DSM 26001</strain>
    </source>
</reference>
<dbReference type="Pfam" id="PF01609">
    <property type="entry name" value="DDE_Tnp_1"/>
    <property type="match status" value="1"/>
</dbReference>
<name>A0ABY1Q3N3_9BURK</name>
<dbReference type="PANTHER" id="PTHR30007:SF1">
    <property type="entry name" value="BLR1914 PROTEIN"/>
    <property type="match status" value="1"/>
</dbReference>
<sequence length="197" mass="22176">MPGKRPECGASCTVCCRINCVAPTSSISPVSLPTVHRYGLGMAEKTRPNPTIRCKASRKHPLLVDAQGIPVNVILTKANRPDVTQLLPLVDGVYPIRGKRGWPLKKPKSVQADRAYDSRAHRLALEQRGIGHQIAKRRAAHGSNLGTTRWVVERTIAWLHQFRRLRVRYERLPSIQEAFFHLGCALICWRILKNSFC</sequence>
<comment type="caution">
    <text evidence="2">The sequence shown here is derived from an EMBL/GenBank/DDBJ whole genome shotgun (WGS) entry which is preliminary data.</text>
</comment>
<protein>
    <submittedName>
        <fullName evidence="2">Transposase, IS4 family</fullName>
    </submittedName>
</protein>